<protein>
    <recommendedName>
        <fullName evidence="4">Secreted protein</fullName>
    </recommendedName>
</protein>
<dbReference type="Proteomes" id="UP000076532">
    <property type="component" value="Unassembled WGS sequence"/>
</dbReference>
<accession>A0A165YJ11</accession>
<name>A0A165YJ11_9AGAM</name>
<organism evidence="2 3">
    <name type="scientific">Athelia psychrophila</name>
    <dbReference type="NCBI Taxonomy" id="1759441"/>
    <lineage>
        <taxon>Eukaryota</taxon>
        <taxon>Fungi</taxon>
        <taxon>Dikarya</taxon>
        <taxon>Basidiomycota</taxon>
        <taxon>Agaricomycotina</taxon>
        <taxon>Agaricomycetes</taxon>
        <taxon>Agaricomycetidae</taxon>
        <taxon>Atheliales</taxon>
        <taxon>Atheliaceae</taxon>
        <taxon>Athelia</taxon>
    </lineage>
</organism>
<feature type="signal peptide" evidence="1">
    <location>
        <begin position="1"/>
        <end position="20"/>
    </location>
</feature>
<dbReference type="EMBL" id="KV417696">
    <property type="protein sequence ID" value="KZP09607.1"/>
    <property type="molecule type" value="Genomic_DNA"/>
</dbReference>
<evidence type="ECO:0000256" key="1">
    <source>
        <dbReference type="SAM" id="SignalP"/>
    </source>
</evidence>
<sequence>MQVVVVRFACFLMGLGLSTGAERALWSRGDRCPGSYAYSARAGHRKSRQPTVTRLGYRMTITGPESDETPSWTAGKS</sequence>
<proteinExistence type="predicted"/>
<evidence type="ECO:0008006" key="4">
    <source>
        <dbReference type="Google" id="ProtNLM"/>
    </source>
</evidence>
<keyword evidence="1" id="KW-0732">Signal</keyword>
<evidence type="ECO:0000313" key="3">
    <source>
        <dbReference type="Proteomes" id="UP000076532"/>
    </source>
</evidence>
<dbReference type="AlphaFoldDB" id="A0A165YJ11"/>
<keyword evidence="3" id="KW-1185">Reference proteome</keyword>
<evidence type="ECO:0000313" key="2">
    <source>
        <dbReference type="EMBL" id="KZP09607.1"/>
    </source>
</evidence>
<feature type="chain" id="PRO_5007869451" description="Secreted protein" evidence="1">
    <location>
        <begin position="21"/>
        <end position="77"/>
    </location>
</feature>
<gene>
    <name evidence="2" type="ORF">FIBSPDRAFT_232272</name>
</gene>
<reference evidence="2 3" key="1">
    <citation type="journal article" date="2016" name="Mol. Biol. Evol.">
        <title>Comparative Genomics of Early-Diverging Mushroom-Forming Fungi Provides Insights into the Origins of Lignocellulose Decay Capabilities.</title>
        <authorList>
            <person name="Nagy L.G."/>
            <person name="Riley R."/>
            <person name="Tritt A."/>
            <person name="Adam C."/>
            <person name="Daum C."/>
            <person name="Floudas D."/>
            <person name="Sun H."/>
            <person name="Yadav J.S."/>
            <person name="Pangilinan J."/>
            <person name="Larsson K.H."/>
            <person name="Matsuura K."/>
            <person name="Barry K."/>
            <person name="Labutti K."/>
            <person name="Kuo R."/>
            <person name="Ohm R.A."/>
            <person name="Bhattacharya S.S."/>
            <person name="Shirouzu T."/>
            <person name="Yoshinaga Y."/>
            <person name="Martin F.M."/>
            <person name="Grigoriev I.V."/>
            <person name="Hibbett D.S."/>
        </authorList>
    </citation>
    <scope>NUCLEOTIDE SEQUENCE [LARGE SCALE GENOMIC DNA]</scope>
    <source>
        <strain evidence="2 3">CBS 109695</strain>
    </source>
</reference>